<comment type="caution">
    <text evidence="1">The sequence shown here is derived from an EMBL/GenBank/DDBJ whole genome shotgun (WGS) entry which is preliminary data.</text>
</comment>
<dbReference type="Proteomes" id="UP000289886">
    <property type="component" value="Unassembled WGS sequence"/>
</dbReference>
<protein>
    <submittedName>
        <fullName evidence="1">Uncharacterized protein</fullName>
    </submittedName>
</protein>
<sequence>MFTPINIHAITDALHLHPVRHFVNRLLDGLQHGFSTGLSCLPASSFICSNLRSATSDPHTVSSVIKAEVFKFWSLVPNTDSFPHPVPSFKDLTFV</sequence>
<evidence type="ECO:0000313" key="1">
    <source>
        <dbReference type="EMBL" id="RXM35945.1"/>
    </source>
</evidence>
<evidence type="ECO:0000313" key="2">
    <source>
        <dbReference type="Proteomes" id="UP000289886"/>
    </source>
</evidence>
<keyword evidence="2" id="KW-1185">Reference proteome</keyword>
<dbReference type="EMBL" id="SCEB01214333">
    <property type="protein sequence ID" value="RXM35945.1"/>
    <property type="molecule type" value="Genomic_DNA"/>
</dbReference>
<gene>
    <name evidence="1" type="ORF">EOD39_3802</name>
</gene>
<reference evidence="1 2" key="1">
    <citation type="submission" date="2019-01" db="EMBL/GenBank/DDBJ databases">
        <title>Draft Genome and Complete Hox-Cluster Characterization of the Sterlet Sturgeon (Acipenser ruthenus).</title>
        <authorList>
            <person name="Wei Q."/>
        </authorList>
    </citation>
    <scope>NUCLEOTIDE SEQUENCE [LARGE SCALE GENOMIC DNA]</scope>
    <source>
        <strain evidence="1">WHYD16114868_AA</strain>
        <tissue evidence="1">Blood</tissue>
    </source>
</reference>
<proteinExistence type="predicted"/>
<organism evidence="1 2">
    <name type="scientific">Acipenser ruthenus</name>
    <name type="common">Sterlet sturgeon</name>
    <dbReference type="NCBI Taxonomy" id="7906"/>
    <lineage>
        <taxon>Eukaryota</taxon>
        <taxon>Metazoa</taxon>
        <taxon>Chordata</taxon>
        <taxon>Craniata</taxon>
        <taxon>Vertebrata</taxon>
        <taxon>Euteleostomi</taxon>
        <taxon>Actinopterygii</taxon>
        <taxon>Chondrostei</taxon>
        <taxon>Acipenseriformes</taxon>
        <taxon>Acipenseridae</taxon>
        <taxon>Acipenser</taxon>
    </lineage>
</organism>
<accession>A0A444UL93</accession>
<name>A0A444UL93_ACIRT</name>
<dbReference type="AlphaFoldDB" id="A0A444UL93"/>